<dbReference type="InterPro" id="IPR009056">
    <property type="entry name" value="Cyt_c-like_dom"/>
</dbReference>
<dbReference type="GO" id="GO:0004130">
    <property type="term" value="F:cytochrome-c peroxidase activity"/>
    <property type="evidence" value="ECO:0007669"/>
    <property type="project" value="TreeGrafter"/>
</dbReference>
<dbReference type="SUPFAM" id="SSF46626">
    <property type="entry name" value="Cytochrome c"/>
    <property type="match status" value="1"/>
</dbReference>
<keyword evidence="2 4" id="KW-0479">Metal-binding</keyword>
<keyword evidence="7" id="KW-1185">Reference proteome</keyword>
<accession>A0A972FL79</accession>
<evidence type="ECO:0000256" key="3">
    <source>
        <dbReference type="ARBA" id="ARBA00023004"/>
    </source>
</evidence>
<evidence type="ECO:0000313" key="6">
    <source>
        <dbReference type="EMBL" id="NMH28089.1"/>
    </source>
</evidence>
<dbReference type="InterPro" id="IPR010538">
    <property type="entry name" value="DHOR"/>
</dbReference>
<dbReference type="PROSITE" id="PS51007">
    <property type="entry name" value="CYTC"/>
    <property type="match status" value="1"/>
</dbReference>
<dbReference type="GO" id="GO:0046872">
    <property type="term" value="F:metal ion binding"/>
    <property type="evidence" value="ECO:0007669"/>
    <property type="project" value="UniProtKB-KW"/>
</dbReference>
<dbReference type="GO" id="GO:0009055">
    <property type="term" value="F:electron transfer activity"/>
    <property type="evidence" value="ECO:0007669"/>
    <property type="project" value="InterPro"/>
</dbReference>
<evidence type="ECO:0000256" key="4">
    <source>
        <dbReference type="PROSITE-ProRule" id="PRU00433"/>
    </source>
</evidence>
<proteinExistence type="predicted"/>
<dbReference type="EMBL" id="JAAMPU010000104">
    <property type="protein sequence ID" value="NMH28089.1"/>
    <property type="molecule type" value="Genomic_DNA"/>
</dbReference>
<dbReference type="Gene3D" id="1.10.760.10">
    <property type="entry name" value="Cytochrome c-like domain"/>
    <property type="match status" value="1"/>
</dbReference>
<protein>
    <submittedName>
        <fullName evidence="6">C-type cytochrome</fullName>
    </submittedName>
</protein>
<evidence type="ECO:0000256" key="1">
    <source>
        <dbReference type="ARBA" id="ARBA00022617"/>
    </source>
</evidence>
<keyword evidence="1 4" id="KW-0349">Heme</keyword>
<dbReference type="PANTHER" id="PTHR30600">
    <property type="entry name" value="CYTOCHROME C PEROXIDASE-RELATED"/>
    <property type="match status" value="1"/>
</dbReference>
<dbReference type="PANTHER" id="PTHR30600:SF4">
    <property type="entry name" value="CYTOCHROME C DOMAIN-CONTAINING PROTEIN"/>
    <property type="match status" value="1"/>
</dbReference>
<dbReference type="InterPro" id="IPR036909">
    <property type="entry name" value="Cyt_c-like_dom_sf"/>
</dbReference>
<gene>
    <name evidence="6" type="ORF">G6047_08595</name>
</gene>
<dbReference type="GO" id="GO:0020037">
    <property type="term" value="F:heme binding"/>
    <property type="evidence" value="ECO:0007669"/>
    <property type="project" value="InterPro"/>
</dbReference>
<evidence type="ECO:0000259" key="5">
    <source>
        <dbReference type="PROSITE" id="PS51007"/>
    </source>
</evidence>
<comment type="caution">
    <text evidence="6">The sequence shown here is derived from an EMBL/GenBank/DDBJ whole genome shotgun (WGS) entry which is preliminary data.</text>
</comment>
<keyword evidence="3 4" id="KW-0408">Iron</keyword>
<evidence type="ECO:0000256" key="2">
    <source>
        <dbReference type="ARBA" id="ARBA00022723"/>
    </source>
</evidence>
<dbReference type="Pfam" id="PF06537">
    <property type="entry name" value="DHOR"/>
    <property type="match status" value="1"/>
</dbReference>
<dbReference type="Proteomes" id="UP000712080">
    <property type="component" value="Unassembled WGS sequence"/>
</dbReference>
<reference evidence="6" key="1">
    <citation type="submission" date="2020-02" db="EMBL/GenBank/DDBJ databases">
        <title>Flavobacterium sp. genome.</title>
        <authorList>
            <person name="Jung H.S."/>
            <person name="Baek J.H."/>
            <person name="Jeon C.O."/>
        </authorList>
    </citation>
    <scope>NUCLEOTIDE SEQUENCE</scope>
    <source>
        <strain evidence="6">SE-s28</strain>
    </source>
</reference>
<feature type="domain" description="Cytochrome c" evidence="5">
    <location>
        <begin position="328"/>
        <end position="460"/>
    </location>
</feature>
<dbReference type="PIRSF" id="PIRSF028099">
    <property type="entry name" value="DUF1111"/>
    <property type="match status" value="1"/>
</dbReference>
<dbReference type="InterPro" id="IPR051395">
    <property type="entry name" value="Cytochrome_c_Peroxidase/MauG"/>
</dbReference>
<dbReference type="AlphaFoldDB" id="A0A972FL79"/>
<name>A0A972FL79_9FLAO</name>
<organism evidence="6 7">
    <name type="scientific">Flavobacterium silvaticum</name>
    <dbReference type="NCBI Taxonomy" id="1852020"/>
    <lineage>
        <taxon>Bacteria</taxon>
        <taxon>Pseudomonadati</taxon>
        <taxon>Bacteroidota</taxon>
        <taxon>Flavobacteriia</taxon>
        <taxon>Flavobacteriales</taxon>
        <taxon>Flavobacteriaceae</taxon>
        <taxon>Flavobacterium</taxon>
    </lineage>
</organism>
<sequence length="460" mass="49937">MTFFSLLAISLWSCSDSDSYQPLVPEEGEQLSGGSSTVTNTSVEAFGFASSQLTPTEAADFGVGNSFFRQNWVTAPSSTTLRDGIGPFFNAISCASCHFKDGRGRPPAFDGEFGKGLLLRLSIPGMDAHGGPIGDPIYGGQLQDRAIFGQPTKGDFTITYSEQIETFADGTTVTLQRPIYHINNLNYGSLASNVMISPRVANQMIGLGLLEAVPESTLLGFIDAADSNGDGITGKANYVYDMVSDSQKMGRFGWKANQPSIAQQVATALHMDMGITSYFFPDELCPPGVDCNAIPNGGSPEIANETLDRMIVYSQTLAVPARRNYDDQRVLRGKQLFNELNCIGCHRPMMQTGNDYVIVGLRNQTIRPYTDMLLHNMGEGLSDGAQDYLAGGSDWRTQPLWGIGLIQTVNGHTNLLHDGRARNITEAILWHGGEAEQAKQGFKQLTATERTDLLNFINSL</sequence>
<evidence type="ECO:0000313" key="7">
    <source>
        <dbReference type="Proteomes" id="UP000712080"/>
    </source>
</evidence>